<name>A0ABP0F8D4_CLALP</name>
<proteinExistence type="predicted"/>
<organism evidence="2 3">
    <name type="scientific">Clavelina lepadiformis</name>
    <name type="common">Light-bulb sea squirt</name>
    <name type="synonym">Ascidia lepadiformis</name>
    <dbReference type="NCBI Taxonomy" id="159417"/>
    <lineage>
        <taxon>Eukaryota</taxon>
        <taxon>Metazoa</taxon>
        <taxon>Chordata</taxon>
        <taxon>Tunicata</taxon>
        <taxon>Ascidiacea</taxon>
        <taxon>Aplousobranchia</taxon>
        <taxon>Clavelinidae</taxon>
        <taxon>Clavelina</taxon>
    </lineage>
</organism>
<feature type="transmembrane region" description="Helical" evidence="1">
    <location>
        <begin position="227"/>
        <end position="249"/>
    </location>
</feature>
<evidence type="ECO:0000313" key="2">
    <source>
        <dbReference type="EMBL" id="CAK8675974.1"/>
    </source>
</evidence>
<dbReference type="EMBL" id="CAWYQH010000024">
    <property type="protein sequence ID" value="CAK8675974.1"/>
    <property type="molecule type" value="Genomic_DNA"/>
</dbReference>
<sequence>MVKVICVGPPKTGTKSTARALRILGYNEVWDYEEALEFGFNEWWDVFKNRNVKVQDVIEKLYTKNVEAVVDMPHSHYFEFFLERWPDAKIILMTRKEDSWYNSFKNMLESAQKDHPFLWYLQFISPASHRMTQWHNDMLSALGSSEPNPLKWKMWFRRHNAYVKSVVPKNQLLVYNVEHGWGPLCEFLEKDVPGEDFPFENKAGSKTSIAERVIEESSIVKQVKLEATLILGLGPIILAFVFYSLYAYFN</sequence>
<dbReference type="Proteomes" id="UP001642483">
    <property type="component" value="Unassembled WGS sequence"/>
</dbReference>
<evidence type="ECO:0000313" key="3">
    <source>
        <dbReference type="Proteomes" id="UP001642483"/>
    </source>
</evidence>
<reference evidence="2 3" key="1">
    <citation type="submission" date="2024-02" db="EMBL/GenBank/DDBJ databases">
        <authorList>
            <person name="Daric V."/>
            <person name="Darras S."/>
        </authorList>
    </citation>
    <scope>NUCLEOTIDE SEQUENCE [LARGE SCALE GENOMIC DNA]</scope>
</reference>
<dbReference type="PANTHER" id="PTHR36978:SF4">
    <property type="entry name" value="P-LOOP CONTAINING NUCLEOSIDE TRIPHOSPHATE HYDROLASE PROTEIN"/>
    <property type="match status" value="1"/>
</dbReference>
<accession>A0ABP0F8D4</accession>
<dbReference type="Gene3D" id="3.40.50.300">
    <property type="entry name" value="P-loop containing nucleotide triphosphate hydrolases"/>
    <property type="match status" value="1"/>
</dbReference>
<dbReference type="SUPFAM" id="SSF52540">
    <property type="entry name" value="P-loop containing nucleoside triphosphate hydrolases"/>
    <property type="match status" value="1"/>
</dbReference>
<dbReference type="PANTHER" id="PTHR36978">
    <property type="entry name" value="P-LOOP CONTAINING NUCLEOTIDE TRIPHOSPHATE HYDROLASE"/>
    <property type="match status" value="1"/>
</dbReference>
<keyword evidence="1" id="KW-1133">Transmembrane helix</keyword>
<comment type="caution">
    <text evidence="2">The sequence shown here is derived from an EMBL/GenBank/DDBJ whole genome shotgun (WGS) entry which is preliminary data.</text>
</comment>
<protein>
    <submittedName>
        <fullName evidence="2">Uncharacterized protein</fullName>
    </submittedName>
</protein>
<keyword evidence="1" id="KW-0812">Transmembrane</keyword>
<dbReference type="Pfam" id="PF17784">
    <property type="entry name" value="Sulfotransfer_4"/>
    <property type="match status" value="1"/>
</dbReference>
<dbReference type="InterPro" id="IPR027417">
    <property type="entry name" value="P-loop_NTPase"/>
</dbReference>
<dbReference type="InterPro" id="IPR040632">
    <property type="entry name" value="Sulfotransfer_4"/>
</dbReference>
<gene>
    <name evidence="2" type="ORF">CVLEPA_LOCUS5488</name>
</gene>
<evidence type="ECO:0000256" key="1">
    <source>
        <dbReference type="SAM" id="Phobius"/>
    </source>
</evidence>
<keyword evidence="1" id="KW-0472">Membrane</keyword>
<keyword evidence="3" id="KW-1185">Reference proteome</keyword>